<feature type="short sequence motif" description="Histidine triad motif" evidence="2 3">
    <location>
        <begin position="92"/>
        <end position="96"/>
    </location>
</feature>
<sequence>MENCIFCKIIKGEIPCEKVYEDKNFLAFLDIEPVSEGHILVIPKTHVVWMQEADEEMILGIFKLVKKLMRSAKTGIGCDYVNVSVAGADVPHFHIHLIPRYFNDGLPKWPGKKYQEGQSGEIAKKIISTL</sequence>
<dbReference type="PANTHER" id="PTHR46648">
    <property type="entry name" value="HIT FAMILY PROTEIN 1"/>
    <property type="match status" value="1"/>
</dbReference>
<dbReference type="GO" id="GO:0009117">
    <property type="term" value="P:nucleotide metabolic process"/>
    <property type="evidence" value="ECO:0007669"/>
    <property type="project" value="TreeGrafter"/>
</dbReference>
<reference evidence="5 6" key="1">
    <citation type="journal article" date="2016" name="Nat. Commun.">
        <title>Thousands of microbial genomes shed light on interconnected biogeochemical processes in an aquifer system.</title>
        <authorList>
            <person name="Anantharaman K."/>
            <person name="Brown C.T."/>
            <person name="Hug L.A."/>
            <person name="Sharon I."/>
            <person name="Castelle C.J."/>
            <person name="Probst A.J."/>
            <person name="Thomas B.C."/>
            <person name="Singh A."/>
            <person name="Wilkins M.J."/>
            <person name="Karaoz U."/>
            <person name="Brodie E.L."/>
            <person name="Williams K.H."/>
            <person name="Hubbard S.S."/>
            <person name="Banfield J.F."/>
        </authorList>
    </citation>
    <scope>NUCLEOTIDE SEQUENCE [LARGE SCALE GENOMIC DNA]</scope>
</reference>
<accession>A0A1F6W754</accession>
<gene>
    <name evidence="5" type="ORF">A3B85_03160</name>
</gene>
<dbReference type="GO" id="GO:0003824">
    <property type="term" value="F:catalytic activity"/>
    <property type="evidence" value="ECO:0007669"/>
    <property type="project" value="InterPro"/>
</dbReference>
<dbReference type="Proteomes" id="UP000178374">
    <property type="component" value="Unassembled WGS sequence"/>
</dbReference>
<dbReference type="PROSITE" id="PS51084">
    <property type="entry name" value="HIT_2"/>
    <property type="match status" value="1"/>
</dbReference>
<organism evidence="5 6">
    <name type="scientific">Candidatus Nomurabacteria bacterium RIFCSPHIGHO2_02_FULL_37_13</name>
    <dbReference type="NCBI Taxonomy" id="1801750"/>
    <lineage>
        <taxon>Bacteria</taxon>
        <taxon>Candidatus Nomuraibacteriota</taxon>
    </lineage>
</organism>
<dbReference type="InterPro" id="IPR036265">
    <property type="entry name" value="HIT-like_sf"/>
</dbReference>
<evidence type="ECO:0000259" key="4">
    <source>
        <dbReference type="PROSITE" id="PS51084"/>
    </source>
</evidence>
<dbReference type="InterPro" id="IPR011146">
    <property type="entry name" value="HIT-like"/>
</dbReference>
<proteinExistence type="predicted"/>
<evidence type="ECO:0000313" key="5">
    <source>
        <dbReference type="EMBL" id="OGI77733.1"/>
    </source>
</evidence>
<feature type="domain" description="HIT" evidence="4">
    <location>
        <begin position="5"/>
        <end position="107"/>
    </location>
</feature>
<dbReference type="SUPFAM" id="SSF54197">
    <property type="entry name" value="HIT-like"/>
    <property type="match status" value="1"/>
</dbReference>
<dbReference type="Gene3D" id="3.30.428.10">
    <property type="entry name" value="HIT-like"/>
    <property type="match status" value="1"/>
</dbReference>
<name>A0A1F6W754_9BACT</name>
<dbReference type="STRING" id="1801750.A3B85_03160"/>
<dbReference type="PRINTS" id="PR00332">
    <property type="entry name" value="HISTRIAD"/>
</dbReference>
<evidence type="ECO:0000313" key="6">
    <source>
        <dbReference type="Proteomes" id="UP000178374"/>
    </source>
</evidence>
<evidence type="ECO:0000256" key="1">
    <source>
        <dbReference type="PIRSR" id="PIRSR601310-1"/>
    </source>
</evidence>
<dbReference type="EMBL" id="MFUA01000002">
    <property type="protein sequence ID" value="OGI77733.1"/>
    <property type="molecule type" value="Genomic_DNA"/>
</dbReference>
<feature type="active site" description="Tele-AMP-histidine intermediate" evidence="1">
    <location>
        <position position="94"/>
    </location>
</feature>
<protein>
    <recommendedName>
        <fullName evidence="4">HIT domain-containing protein</fullName>
    </recommendedName>
</protein>
<dbReference type="InterPro" id="IPR001310">
    <property type="entry name" value="Histidine_triad_HIT"/>
</dbReference>
<dbReference type="AlphaFoldDB" id="A0A1F6W754"/>
<dbReference type="Pfam" id="PF01230">
    <property type="entry name" value="HIT"/>
    <property type="match status" value="1"/>
</dbReference>
<evidence type="ECO:0000256" key="3">
    <source>
        <dbReference type="PROSITE-ProRule" id="PRU00464"/>
    </source>
</evidence>
<dbReference type="PANTHER" id="PTHR46648:SF1">
    <property type="entry name" value="ADENOSINE 5'-MONOPHOSPHORAMIDASE HNT1"/>
    <property type="match status" value="1"/>
</dbReference>
<evidence type="ECO:0000256" key="2">
    <source>
        <dbReference type="PIRSR" id="PIRSR601310-3"/>
    </source>
</evidence>
<comment type="caution">
    <text evidence="5">The sequence shown here is derived from an EMBL/GenBank/DDBJ whole genome shotgun (WGS) entry which is preliminary data.</text>
</comment>